<keyword evidence="3" id="KW-0288">FMN</keyword>
<evidence type="ECO:0000313" key="6">
    <source>
        <dbReference type="EMBL" id="MCZ0864968.1"/>
    </source>
</evidence>
<dbReference type="InterPro" id="IPR013785">
    <property type="entry name" value="Aldolase_TIM"/>
</dbReference>
<protein>
    <submittedName>
        <fullName evidence="6">Nitronate monooxygenase family protein</fullName>
    </submittedName>
</protein>
<proteinExistence type="inferred from homology"/>
<comment type="similarity">
    <text evidence="1">Belongs to the nitronate monooxygenase family. NMO class I subfamily.</text>
</comment>
<accession>A0A9J6RL87</accession>
<sequence>MSLPEVLKDRLSLPLIAAPMFLASGPELVIECCKAGVVGTFPALNPRTTEQLDEWLNEIDKQLAQFEQETGQKPAPYGVNLIVHKSNPRLLDDLAIIEKHQVKLIITSLSCNAEVIDRIHAYGGIVFHDVVNVRFAKKAASMNVDGLIAVCGGAGGHAGHWNPLSLIGELREFFDKTILLAGCVSRGSDIAAAQMMGADLAYAGTRFLATKECRVVDDYKDMIVRSSAADIVYTPAISGVPASFMRESVIDAGYDPDDLTPAAEIDFGAEMVGEDKTDKKKAWKDIWSAGQGAGGIHDVPTTAELVSRLKAEYQQAHEAQAKKSQRYL</sequence>
<evidence type="ECO:0000256" key="4">
    <source>
        <dbReference type="ARBA" id="ARBA00023002"/>
    </source>
</evidence>
<dbReference type="CDD" id="cd04730">
    <property type="entry name" value="NPD_like"/>
    <property type="match status" value="1"/>
</dbReference>
<dbReference type="Pfam" id="PF03060">
    <property type="entry name" value="NMO"/>
    <property type="match status" value="1"/>
</dbReference>
<organism evidence="6 7">
    <name type="scientific">Dasania phycosphaerae</name>
    <dbReference type="NCBI Taxonomy" id="2950436"/>
    <lineage>
        <taxon>Bacteria</taxon>
        <taxon>Pseudomonadati</taxon>
        <taxon>Pseudomonadota</taxon>
        <taxon>Gammaproteobacteria</taxon>
        <taxon>Cellvibrionales</taxon>
        <taxon>Spongiibacteraceae</taxon>
        <taxon>Dasania</taxon>
    </lineage>
</organism>
<dbReference type="EMBL" id="JAPTGG010000004">
    <property type="protein sequence ID" value="MCZ0864968.1"/>
    <property type="molecule type" value="Genomic_DNA"/>
</dbReference>
<dbReference type="GO" id="GO:0018580">
    <property type="term" value="F:nitronate monooxygenase activity"/>
    <property type="evidence" value="ECO:0007669"/>
    <property type="project" value="InterPro"/>
</dbReference>
<dbReference type="InterPro" id="IPR004136">
    <property type="entry name" value="NMO"/>
</dbReference>
<dbReference type="FunFam" id="3.20.20.70:FF:000210">
    <property type="entry name" value="2-nitropropane dioxygenase"/>
    <property type="match status" value="1"/>
</dbReference>
<evidence type="ECO:0000313" key="7">
    <source>
        <dbReference type="Proteomes" id="UP001069090"/>
    </source>
</evidence>
<dbReference type="PANTHER" id="PTHR42747">
    <property type="entry name" value="NITRONATE MONOOXYGENASE-RELATED"/>
    <property type="match status" value="1"/>
</dbReference>
<reference evidence="6 7" key="1">
    <citation type="submission" date="2022-12" db="EMBL/GenBank/DDBJ databases">
        <title>Dasania phycosphaerae sp. nov., isolated from particulate material of the south coast of Korea.</title>
        <authorList>
            <person name="Jiang Y."/>
        </authorList>
    </citation>
    <scope>NUCLEOTIDE SEQUENCE [LARGE SCALE GENOMIC DNA]</scope>
    <source>
        <strain evidence="6 7">GY-19</strain>
    </source>
</reference>
<name>A0A9J6RL87_9GAMM</name>
<dbReference type="Gene3D" id="3.20.20.70">
    <property type="entry name" value="Aldolase class I"/>
    <property type="match status" value="1"/>
</dbReference>
<comment type="caution">
    <text evidence="6">The sequence shown here is derived from an EMBL/GenBank/DDBJ whole genome shotgun (WGS) entry which is preliminary data.</text>
</comment>
<gene>
    <name evidence="6" type="ORF">O0V09_07135</name>
</gene>
<keyword evidence="2" id="KW-0285">Flavoprotein</keyword>
<evidence type="ECO:0000256" key="2">
    <source>
        <dbReference type="ARBA" id="ARBA00022630"/>
    </source>
</evidence>
<keyword evidence="4" id="KW-0560">Oxidoreductase</keyword>
<keyword evidence="5 6" id="KW-0503">Monooxygenase</keyword>
<keyword evidence="7" id="KW-1185">Reference proteome</keyword>
<evidence type="ECO:0000256" key="3">
    <source>
        <dbReference type="ARBA" id="ARBA00022643"/>
    </source>
</evidence>
<evidence type="ECO:0000256" key="5">
    <source>
        <dbReference type="ARBA" id="ARBA00023033"/>
    </source>
</evidence>
<dbReference type="PANTHER" id="PTHR42747:SF4">
    <property type="entry name" value="BLR1330 PROTEIN"/>
    <property type="match status" value="1"/>
</dbReference>
<dbReference type="Proteomes" id="UP001069090">
    <property type="component" value="Unassembled WGS sequence"/>
</dbReference>
<dbReference type="RefSeq" id="WP_258331118.1">
    <property type="nucleotide sequence ID" value="NZ_JAPTGG010000004.1"/>
</dbReference>
<evidence type="ECO:0000256" key="1">
    <source>
        <dbReference type="ARBA" id="ARBA00009881"/>
    </source>
</evidence>
<dbReference type="SUPFAM" id="SSF51412">
    <property type="entry name" value="Inosine monophosphate dehydrogenase (IMPDH)"/>
    <property type="match status" value="1"/>
</dbReference>
<dbReference type="AlphaFoldDB" id="A0A9J6RL87"/>